<proteinExistence type="predicted"/>
<reference evidence="1" key="1">
    <citation type="submission" date="2022-08" db="UniProtKB">
        <authorList>
            <consortium name="EnsemblMetazoa"/>
        </authorList>
    </citation>
    <scope>IDENTIFICATION</scope>
    <source>
        <strain evidence="1">EBRO</strain>
    </source>
</reference>
<name>A0A182IX44_ANOAO</name>
<evidence type="ECO:0000313" key="1">
    <source>
        <dbReference type="EnsemblMetazoa" id="AATE007168-PA.1"/>
    </source>
</evidence>
<accession>A0A182IX44</accession>
<organism evidence="1">
    <name type="scientific">Anopheles atroparvus</name>
    <name type="common">European mosquito</name>
    <dbReference type="NCBI Taxonomy" id="41427"/>
    <lineage>
        <taxon>Eukaryota</taxon>
        <taxon>Metazoa</taxon>
        <taxon>Ecdysozoa</taxon>
        <taxon>Arthropoda</taxon>
        <taxon>Hexapoda</taxon>
        <taxon>Insecta</taxon>
        <taxon>Pterygota</taxon>
        <taxon>Neoptera</taxon>
        <taxon>Endopterygota</taxon>
        <taxon>Diptera</taxon>
        <taxon>Nematocera</taxon>
        <taxon>Culicoidea</taxon>
        <taxon>Culicidae</taxon>
        <taxon>Anophelinae</taxon>
        <taxon>Anopheles</taxon>
    </lineage>
</organism>
<dbReference type="EnsemblMetazoa" id="AATE007168-RA">
    <property type="protein sequence ID" value="AATE007168-PA.1"/>
    <property type="gene ID" value="AATE007168"/>
</dbReference>
<sequence length="395" mass="41002">MGKNKSDLDLVEPPGLPESFDLSSRLPSPSECCGLGFGDVSCVCGSLGPLKLIRLPAALAFAALWPTVAPPLPAPPPAAEDGAIGVPVAEVEPLSSGSVTEDAPTPTPALLPTGPCAEPPEAVPPEAAACRKLLTELFGAAEPRPPPTPSVRSLGPWPAACCCHTLRLLRRKLAQQQARAGLALAAPLLPTAALVVETLVIQALVAEQAVGLEVRVGIFVLVGKRHAGRLRWLAVPVPTYQSFALFRSCTSAATRVLGIQIGDRLGPPGIPTPPPAPLALATPVPPAPPPSGSVENSPEHKLFLSKALRVCAPPATRLIDFVFCRQIRMSFSVDCTSALDLPALLVNKQLSDSPGAGPAPDAALMTPLFRSSHMVAPLPVMSPKSLPYWGEISLS</sequence>
<protein>
    <submittedName>
        <fullName evidence="1">Uncharacterized protein</fullName>
    </submittedName>
</protein>
<dbReference type="VEuPathDB" id="VectorBase:AATE007168"/>
<dbReference type="AlphaFoldDB" id="A0A182IX44"/>